<dbReference type="CDD" id="cd02656">
    <property type="entry name" value="MIT"/>
    <property type="match status" value="1"/>
</dbReference>
<dbReference type="PROSITE" id="PS00107">
    <property type="entry name" value="PROTEIN_KINASE_ATP"/>
    <property type="match status" value="1"/>
</dbReference>
<reference evidence="19 20" key="1">
    <citation type="journal article" date="2017" name="PLoS Biol.">
        <title>The sea cucumber genome provides insights into morphological evolution and visceral regeneration.</title>
        <authorList>
            <person name="Zhang X."/>
            <person name="Sun L."/>
            <person name="Yuan J."/>
            <person name="Sun Y."/>
            <person name="Gao Y."/>
            <person name="Zhang L."/>
            <person name="Li S."/>
            <person name="Dai H."/>
            <person name="Hamel J.F."/>
            <person name="Liu C."/>
            <person name="Yu Y."/>
            <person name="Liu S."/>
            <person name="Lin W."/>
            <person name="Guo K."/>
            <person name="Jin S."/>
            <person name="Xu P."/>
            <person name="Storey K.B."/>
            <person name="Huan P."/>
            <person name="Zhang T."/>
            <person name="Zhou Y."/>
            <person name="Zhang J."/>
            <person name="Lin C."/>
            <person name="Li X."/>
            <person name="Xing L."/>
            <person name="Huo D."/>
            <person name="Sun M."/>
            <person name="Wang L."/>
            <person name="Mercier A."/>
            <person name="Li F."/>
            <person name="Yang H."/>
            <person name="Xiang J."/>
        </authorList>
    </citation>
    <scope>NUCLEOTIDE SEQUENCE [LARGE SCALE GENOMIC DNA]</scope>
    <source>
        <strain evidence="19">Shaxun</strain>
        <tissue evidence="19">Muscle</tissue>
    </source>
</reference>
<dbReference type="PROSITE" id="PS50011">
    <property type="entry name" value="PROTEIN_KINASE_DOM"/>
    <property type="match status" value="1"/>
</dbReference>
<proteinExistence type="inferred from homology"/>
<evidence type="ECO:0000256" key="14">
    <source>
        <dbReference type="ARBA" id="ARBA00048679"/>
    </source>
</evidence>
<comment type="caution">
    <text evidence="19">The sequence shown here is derived from an EMBL/GenBank/DDBJ whole genome shotgun (WGS) entry which is preliminary data.</text>
</comment>
<dbReference type="STRING" id="307972.A0A2G8LEN5"/>
<feature type="domain" description="Protein kinase" evidence="18">
    <location>
        <begin position="18"/>
        <end position="274"/>
    </location>
</feature>
<evidence type="ECO:0000256" key="16">
    <source>
        <dbReference type="RuleBase" id="RU000304"/>
    </source>
</evidence>
<dbReference type="GO" id="GO:0010506">
    <property type="term" value="P:regulation of autophagy"/>
    <property type="evidence" value="ECO:0007669"/>
    <property type="project" value="InterPro"/>
</dbReference>
<evidence type="ECO:0000256" key="10">
    <source>
        <dbReference type="ARBA" id="ARBA00022840"/>
    </source>
</evidence>
<dbReference type="OrthoDB" id="346907at2759"/>
<evidence type="ECO:0000256" key="5">
    <source>
        <dbReference type="ARBA" id="ARBA00022527"/>
    </source>
</evidence>
<dbReference type="GO" id="GO:0000045">
    <property type="term" value="P:autophagosome assembly"/>
    <property type="evidence" value="ECO:0007669"/>
    <property type="project" value="TreeGrafter"/>
</dbReference>
<accession>A0A2G8LEN5</accession>
<dbReference type="AlphaFoldDB" id="A0A2G8LEN5"/>
<evidence type="ECO:0000256" key="8">
    <source>
        <dbReference type="ARBA" id="ARBA00022741"/>
    </source>
</evidence>
<dbReference type="InterPro" id="IPR017441">
    <property type="entry name" value="Protein_kinase_ATP_BS"/>
</dbReference>
<dbReference type="GO" id="GO:0061709">
    <property type="term" value="P:reticulophagy"/>
    <property type="evidence" value="ECO:0007669"/>
    <property type="project" value="TreeGrafter"/>
</dbReference>
<dbReference type="PROSITE" id="PS00108">
    <property type="entry name" value="PROTEIN_KINASE_ST"/>
    <property type="match status" value="1"/>
</dbReference>
<dbReference type="InterPro" id="IPR007330">
    <property type="entry name" value="MIT_dom"/>
</dbReference>
<evidence type="ECO:0000256" key="2">
    <source>
        <dbReference type="ARBA" id="ARBA00012513"/>
    </source>
</evidence>
<dbReference type="GO" id="GO:0034727">
    <property type="term" value="P:piecemeal microautophagy of the nucleus"/>
    <property type="evidence" value="ECO:0007669"/>
    <property type="project" value="TreeGrafter"/>
</dbReference>
<dbReference type="CDD" id="cd14121">
    <property type="entry name" value="STKc_ULK3"/>
    <property type="match status" value="1"/>
</dbReference>
<organism evidence="19 20">
    <name type="scientific">Stichopus japonicus</name>
    <name type="common">Sea cucumber</name>
    <dbReference type="NCBI Taxonomy" id="307972"/>
    <lineage>
        <taxon>Eukaryota</taxon>
        <taxon>Metazoa</taxon>
        <taxon>Echinodermata</taxon>
        <taxon>Eleutherozoa</taxon>
        <taxon>Echinozoa</taxon>
        <taxon>Holothuroidea</taxon>
        <taxon>Aspidochirotacea</taxon>
        <taxon>Aspidochirotida</taxon>
        <taxon>Stichopodidae</taxon>
        <taxon>Apostichopus</taxon>
    </lineage>
</organism>
<dbReference type="InterPro" id="IPR045269">
    <property type="entry name" value="Atg1-like"/>
</dbReference>
<dbReference type="Gene3D" id="3.30.200.20">
    <property type="entry name" value="Phosphorylase Kinase, domain 1"/>
    <property type="match status" value="1"/>
</dbReference>
<dbReference type="GO" id="GO:0004674">
    <property type="term" value="F:protein serine/threonine kinase activity"/>
    <property type="evidence" value="ECO:0007669"/>
    <property type="project" value="UniProtKB-KW"/>
</dbReference>
<dbReference type="GO" id="GO:0034045">
    <property type="term" value="C:phagophore assembly site membrane"/>
    <property type="evidence" value="ECO:0007669"/>
    <property type="project" value="TreeGrafter"/>
</dbReference>
<feature type="non-terminal residue" evidence="19">
    <location>
        <position position="431"/>
    </location>
</feature>
<feature type="binding site" evidence="15">
    <location>
        <position position="52"/>
    </location>
    <ligand>
        <name>ATP</name>
        <dbReference type="ChEBI" id="CHEBI:30616"/>
    </ligand>
</feature>
<evidence type="ECO:0000256" key="4">
    <source>
        <dbReference type="ARBA" id="ARBA00022490"/>
    </source>
</evidence>
<dbReference type="SMART" id="SM00220">
    <property type="entry name" value="S_TKc"/>
    <property type="match status" value="1"/>
</dbReference>
<keyword evidence="5 16" id="KW-0723">Serine/threonine-protein kinase</keyword>
<keyword evidence="8 15" id="KW-0547">Nucleotide-binding</keyword>
<keyword evidence="4" id="KW-0963">Cytoplasm</keyword>
<dbReference type="FunFam" id="3.30.200.20:FF:000042">
    <property type="entry name" value="Aurora kinase A"/>
    <property type="match status" value="1"/>
</dbReference>
<evidence type="ECO:0000256" key="3">
    <source>
        <dbReference type="ARBA" id="ARBA00021644"/>
    </source>
</evidence>
<dbReference type="SUPFAM" id="SSF56112">
    <property type="entry name" value="Protein kinase-like (PK-like)"/>
    <property type="match status" value="1"/>
</dbReference>
<dbReference type="EC" id="2.7.11.1" evidence="2"/>
<evidence type="ECO:0000256" key="11">
    <source>
        <dbReference type="ARBA" id="ARBA00023006"/>
    </source>
</evidence>
<dbReference type="GO" id="GO:0005524">
    <property type="term" value="F:ATP binding"/>
    <property type="evidence" value="ECO:0007669"/>
    <property type="project" value="UniProtKB-UniRule"/>
</dbReference>
<evidence type="ECO:0000256" key="13">
    <source>
        <dbReference type="ARBA" id="ARBA00047899"/>
    </source>
</evidence>
<dbReference type="Pfam" id="PF00069">
    <property type="entry name" value="Pkinase"/>
    <property type="match status" value="1"/>
</dbReference>
<dbReference type="PANTHER" id="PTHR24348:SF65">
    <property type="entry name" value="SERINE_THREONINE-PROTEIN KINASE ULK3"/>
    <property type="match status" value="1"/>
</dbReference>
<protein>
    <recommendedName>
        <fullName evidence="3">Serine/threonine-protein kinase ULK3</fullName>
        <ecNumber evidence="2">2.7.11.1</ecNumber>
    </recommendedName>
    <alternativeName>
        <fullName evidence="12">Unc-51-like kinase 3</fullName>
    </alternativeName>
</protein>
<dbReference type="GO" id="GO:0000422">
    <property type="term" value="P:autophagy of mitochondrion"/>
    <property type="evidence" value="ECO:0007669"/>
    <property type="project" value="TreeGrafter"/>
</dbReference>
<gene>
    <name evidence="19" type="ORF">BSL78_04348</name>
</gene>
<evidence type="ECO:0000256" key="12">
    <source>
        <dbReference type="ARBA" id="ARBA00032242"/>
    </source>
</evidence>
<dbReference type="Proteomes" id="UP000230750">
    <property type="component" value="Unassembled WGS sequence"/>
</dbReference>
<evidence type="ECO:0000313" key="19">
    <source>
        <dbReference type="EMBL" id="PIK58728.1"/>
    </source>
</evidence>
<evidence type="ECO:0000256" key="15">
    <source>
        <dbReference type="PROSITE-ProRule" id="PRU10141"/>
    </source>
</evidence>
<evidence type="ECO:0000259" key="18">
    <source>
        <dbReference type="PROSITE" id="PS50011"/>
    </source>
</evidence>
<dbReference type="InterPro" id="IPR008271">
    <property type="entry name" value="Ser/Thr_kinase_AS"/>
</dbReference>
<dbReference type="Pfam" id="PF04212">
    <property type="entry name" value="MIT"/>
    <property type="match status" value="2"/>
</dbReference>
<name>A0A2G8LEN5_STIJA</name>
<dbReference type="EMBL" id="MRZV01000104">
    <property type="protein sequence ID" value="PIK58728.1"/>
    <property type="molecule type" value="Genomic_DNA"/>
</dbReference>
<dbReference type="FunFam" id="1.10.510.10:FF:000804">
    <property type="entry name" value="Blast:Serine/threonine-protein kinase ULK3"/>
    <property type="match status" value="1"/>
</dbReference>
<comment type="similarity">
    <text evidence="16">Belongs to the protein kinase superfamily.</text>
</comment>
<keyword evidence="7" id="KW-0677">Repeat</keyword>
<keyword evidence="11" id="KW-0072">Autophagy</keyword>
<keyword evidence="10 15" id="KW-0067">ATP-binding</keyword>
<evidence type="ECO:0000256" key="17">
    <source>
        <dbReference type="SAM" id="MobiDB-lite"/>
    </source>
</evidence>
<keyword evidence="9 19" id="KW-0418">Kinase</keyword>
<dbReference type="PANTHER" id="PTHR24348">
    <property type="entry name" value="SERINE/THREONINE-PROTEIN KINASE UNC-51-RELATED"/>
    <property type="match status" value="1"/>
</dbReference>
<dbReference type="GO" id="GO:0005776">
    <property type="term" value="C:autophagosome"/>
    <property type="evidence" value="ECO:0007669"/>
    <property type="project" value="TreeGrafter"/>
</dbReference>
<feature type="region of interest" description="Disordered" evidence="17">
    <location>
        <begin position="349"/>
        <end position="371"/>
    </location>
</feature>
<dbReference type="SMART" id="SM00745">
    <property type="entry name" value="MIT"/>
    <property type="match status" value="2"/>
</dbReference>
<dbReference type="Gene3D" id="1.20.58.80">
    <property type="entry name" value="Phosphotransferase system, lactose/cellobiose-type IIA subunit"/>
    <property type="match status" value="2"/>
</dbReference>
<evidence type="ECO:0000313" key="20">
    <source>
        <dbReference type="Proteomes" id="UP000230750"/>
    </source>
</evidence>
<dbReference type="SUPFAM" id="SSF116846">
    <property type="entry name" value="MIT domain"/>
    <property type="match status" value="2"/>
</dbReference>
<comment type="catalytic activity">
    <reaction evidence="13">
        <text>L-threonyl-[protein] + ATP = O-phospho-L-threonyl-[protein] + ADP + H(+)</text>
        <dbReference type="Rhea" id="RHEA:46608"/>
        <dbReference type="Rhea" id="RHEA-COMP:11060"/>
        <dbReference type="Rhea" id="RHEA-COMP:11605"/>
        <dbReference type="ChEBI" id="CHEBI:15378"/>
        <dbReference type="ChEBI" id="CHEBI:30013"/>
        <dbReference type="ChEBI" id="CHEBI:30616"/>
        <dbReference type="ChEBI" id="CHEBI:61977"/>
        <dbReference type="ChEBI" id="CHEBI:456216"/>
        <dbReference type="EC" id="2.7.11.1"/>
    </reaction>
</comment>
<dbReference type="GO" id="GO:0005829">
    <property type="term" value="C:cytosol"/>
    <property type="evidence" value="ECO:0007669"/>
    <property type="project" value="TreeGrafter"/>
</dbReference>
<sequence>MASSTASRLANFPEVPGFVLTEKLGSGSYATVYKAFRKGPVREVVAIKCIAKSGLTKSTTENLLKEIEIMKTVHHEFIVELKNFVWDDDFIFLIMEFCNGGDLSLFIRKRQALPEQTVKMFLQQLASALQYLHQRHITHMDLKPQNLLLCTADRPMLKVGDFGFAQHLAQEETIDSLRGSPLYMAPEILCERRYSAKVDLWSAGVIMYECLFGEAPYASRTYAELAEKISSQKPIEIPTAIAISDNCRDLLVRLLQRDPNDRIDFEAFFSHPFIDLEHMPSEESLKKAKALVFEAVKCDNAGKWKNAIELYTKSLRYFLPAIQYERNEKIKDVLRKKVQEYMQRAEQIKQMMKPSSPTGTAVTEPPDNANNPYIYSHSKEDYDNAFFLYQDCLEQLMSVLQNEKPGKRKDLLKDEVTQIMKRAEEVKQYLE</sequence>
<keyword evidence="6" id="KW-0808">Transferase</keyword>
<dbReference type="InterPro" id="IPR036181">
    <property type="entry name" value="MIT_dom_sf"/>
</dbReference>
<dbReference type="InterPro" id="IPR000719">
    <property type="entry name" value="Prot_kinase_dom"/>
</dbReference>
<comment type="catalytic activity">
    <reaction evidence="14">
        <text>L-seryl-[protein] + ATP = O-phospho-L-seryl-[protein] + ADP + H(+)</text>
        <dbReference type="Rhea" id="RHEA:17989"/>
        <dbReference type="Rhea" id="RHEA-COMP:9863"/>
        <dbReference type="Rhea" id="RHEA-COMP:11604"/>
        <dbReference type="ChEBI" id="CHEBI:15378"/>
        <dbReference type="ChEBI" id="CHEBI:29999"/>
        <dbReference type="ChEBI" id="CHEBI:30616"/>
        <dbReference type="ChEBI" id="CHEBI:83421"/>
        <dbReference type="ChEBI" id="CHEBI:456216"/>
        <dbReference type="EC" id="2.7.11.1"/>
    </reaction>
</comment>
<evidence type="ECO:0000256" key="7">
    <source>
        <dbReference type="ARBA" id="ARBA00022737"/>
    </source>
</evidence>
<evidence type="ECO:0000256" key="9">
    <source>
        <dbReference type="ARBA" id="ARBA00022777"/>
    </source>
</evidence>
<evidence type="ECO:0000256" key="1">
    <source>
        <dbReference type="ARBA" id="ARBA00004496"/>
    </source>
</evidence>
<comment type="subcellular location">
    <subcellularLocation>
        <location evidence="1">Cytoplasm</location>
    </subcellularLocation>
</comment>
<dbReference type="Gene3D" id="1.10.510.10">
    <property type="entry name" value="Transferase(Phosphotransferase) domain 1"/>
    <property type="match status" value="1"/>
</dbReference>
<dbReference type="GO" id="GO:0042594">
    <property type="term" value="P:response to starvation"/>
    <property type="evidence" value="ECO:0007669"/>
    <property type="project" value="TreeGrafter"/>
</dbReference>
<dbReference type="InterPro" id="IPR011009">
    <property type="entry name" value="Kinase-like_dom_sf"/>
</dbReference>
<evidence type="ECO:0000256" key="6">
    <source>
        <dbReference type="ARBA" id="ARBA00022679"/>
    </source>
</evidence>
<keyword evidence="20" id="KW-1185">Reference proteome</keyword>